<sequence>MTSSCNSASDLQCPNQSASNAVDHAQLSIDPWCVVEPAEAVMEMAADPKALLRLVDPRNHIEILKYLKPVEPKLADVAAELDAFALALPSIPDWNAHSRSALASITYGIMIFSVLPFPNNVALRAKTFEHIYIPKDSFTEEKQDGDDDKKCKAGQEPDAKSPECGTPNCEAGDGNVCTVFWFEIILCFLF</sequence>
<protein>
    <submittedName>
        <fullName evidence="2">Uncharacterized protein</fullName>
    </submittedName>
</protein>
<organism evidence="2 3">
    <name type="scientific">Lophiotrema nucula</name>
    <dbReference type="NCBI Taxonomy" id="690887"/>
    <lineage>
        <taxon>Eukaryota</taxon>
        <taxon>Fungi</taxon>
        <taxon>Dikarya</taxon>
        <taxon>Ascomycota</taxon>
        <taxon>Pezizomycotina</taxon>
        <taxon>Dothideomycetes</taxon>
        <taxon>Pleosporomycetidae</taxon>
        <taxon>Pleosporales</taxon>
        <taxon>Lophiotremataceae</taxon>
        <taxon>Lophiotrema</taxon>
    </lineage>
</organism>
<gene>
    <name evidence="2" type="ORF">BDV96DRAFT_309511</name>
</gene>
<dbReference type="AlphaFoldDB" id="A0A6A5YI14"/>
<evidence type="ECO:0000313" key="3">
    <source>
        <dbReference type="Proteomes" id="UP000799770"/>
    </source>
</evidence>
<dbReference type="Proteomes" id="UP000799770">
    <property type="component" value="Unassembled WGS sequence"/>
</dbReference>
<feature type="compositionally biased region" description="Basic and acidic residues" evidence="1">
    <location>
        <begin position="139"/>
        <end position="161"/>
    </location>
</feature>
<evidence type="ECO:0000313" key="2">
    <source>
        <dbReference type="EMBL" id="KAF2106879.1"/>
    </source>
</evidence>
<name>A0A6A5YI14_9PLEO</name>
<reference evidence="2" key="1">
    <citation type="journal article" date="2020" name="Stud. Mycol.">
        <title>101 Dothideomycetes genomes: a test case for predicting lifestyles and emergence of pathogens.</title>
        <authorList>
            <person name="Haridas S."/>
            <person name="Albert R."/>
            <person name="Binder M."/>
            <person name="Bloem J."/>
            <person name="Labutti K."/>
            <person name="Salamov A."/>
            <person name="Andreopoulos B."/>
            <person name="Baker S."/>
            <person name="Barry K."/>
            <person name="Bills G."/>
            <person name="Bluhm B."/>
            <person name="Cannon C."/>
            <person name="Castanera R."/>
            <person name="Culley D."/>
            <person name="Daum C."/>
            <person name="Ezra D."/>
            <person name="Gonzalez J."/>
            <person name="Henrissat B."/>
            <person name="Kuo A."/>
            <person name="Liang C."/>
            <person name="Lipzen A."/>
            <person name="Lutzoni F."/>
            <person name="Magnuson J."/>
            <person name="Mondo S."/>
            <person name="Nolan M."/>
            <person name="Ohm R."/>
            <person name="Pangilinan J."/>
            <person name="Park H.-J."/>
            <person name="Ramirez L."/>
            <person name="Alfaro M."/>
            <person name="Sun H."/>
            <person name="Tritt A."/>
            <person name="Yoshinaga Y."/>
            <person name="Zwiers L.-H."/>
            <person name="Turgeon B."/>
            <person name="Goodwin S."/>
            <person name="Spatafora J."/>
            <person name="Crous P."/>
            <person name="Grigoriev I."/>
        </authorList>
    </citation>
    <scope>NUCLEOTIDE SEQUENCE</scope>
    <source>
        <strain evidence="2">CBS 627.86</strain>
    </source>
</reference>
<dbReference type="EMBL" id="ML977358">
    <property type="protein sequence ID" value="KAF2106879.1"/>
    <property type="molecule type" value="Genomic_DNA"/>
</dbReference>
<accession>A0A6A5YI14</accession>
<evidence type="ECO:0000256" key="1">
    <source>
        <dbReference type="SAM" id="MobiDB-lite"/>
    </source>
</evidence>
<keyword evidence="3" id="KW-1185">Reference proteome</keyword>
<feature type="region of interest" description="Disordered" evidence="1">
    <location>
        <begin position="139"/>
        <end position="165"/>
    </location>
</feature>
<proteinExistence type="predicted"/>